<dbReference type="PANTHER" id="PTHR17630">
    <property type="entry name" value="DIENELACTONE HYDROLASE"/>
    <property type="match status" value="1"/>
</dbReference>
<name>A0A507BT39_9FUNG</name>
<dbReference type="GeneID" id="42007139"/>
<dbReference type="Pfam" id="PF01738">
    <property type="entry name" value="DLH"/>
    <property type="match status" value="1"/>
</dbReference>
<dbReference type="Gene3D" id="3.40.50.1820">
    <property type="entry name" value="alpha/beta hydrolase"/>
    <property type="match status" value="1"/>
</dbReference>
<feature type="domain" description="Dienelactone hydrolase" evidence="1">
    <location>
        <begin position="37"/>
        <end position="175"/>
    </location>
</feature>
<dbReference type="AlphaFoldDB" id="A0A507BT39"/>
<evidence type="ECO:0000259" key="1">
    <source>
        <dbReference type="Pfam" id="PF01738"/>
    </source>
</evidence>
<keyword evidence="3" id="KW-1185">Reference proteome</keyword>
<dbReference type="EMBL" id="QEAO01000065">
    <property type="protein sequence ID" value="TPX30528.1"/>
    <property type="molecule type" value="Genomic_DNA"/>
</dbReference>
<dbReference type="GO" id="GO:0016787">
    <property type="term" value="F:hydrolase activity"/>
    <property type="evidence" value="ECO:0007669"/>
    <property type="project" value="InterPro"/>
</dbReference>
<evidence type="ECO:0000313" key="3">
    <source>
        <dbReference type="Proteomes" id="UP000319731"/>
    </source>
</evidence>
<dbReference type="PANTHER" id="PTHR17630:SF44">
    <property type="entry name" value="PROTEIN AIM2"/>
    <property type="match status" value="1"/>
</dbReference>
<dbReference type="InterPro" id="IPR029058">
    <property type="entry name" value="AB_hydrolase_fold"/>
</dbReference>
<proteinExistence type="predicted"/>
<accession>A0A507BT39</accession>
<sequence>MSPSDQTGWAKECSCVPEFQSDYKPVGREILLGKDLKCYVVGDENAKRTIIFCYDVIGYQPRNTRQTVDQLALRGGFKVIMPDFFRGARFVPGGPVPVYQWIQDTCPWPVVEKDLPLVHEYLKKTAESICWVGTCYGGMIGSIVMGRVSYLTAGVFIHPGTMSMKDPKYHRGPVYLMPSRDEPDLLPYYAELQKRPFGAISKHTRFENMPHGWCSARGAGLGQAEKDVPKEQARAVQMIIEWLNGILADQNLVAKI</sequence>
<comment type="caution">
    <text evidence="2">The sequence shown here is derived from an EMBL/GenBank/DDBJ whole genome shotgun (WGS) entry which is preliminary data.</text>
</comment>
<dbReference type="Proteomes" id="UP000319731">
    <property type="component" value="Unassembled WGS sequence"/>
</dbReference>
<evidence type="ECO:0000313" key="2">
    <source>
        <dbReference type="EMBL" id="TPX30528.1"/>
    </source>
</evidence>
<dbReference type="InterPro" id="IPR002925">
    <property type="entry name" value="Dienelactn_hydro"/>
</dbReference>
<organism evidence="2 3">
    <name type="scientific">Synchytrium microbalum</name>
    <dbReference type="NCBI Taxonomy" id="1806994"/>
    <lineage>
        <taxon>Eukaryota</taxon>
        <taxon>Fungi</taxon>
        <taxon>Fungi incertae sedis</taxon>
        <taxon>Chytridiomycota</taxon>
        <taxon>Chytridiomycota incertae sedis</taxon>
        <taxon>Chytridiomycetes</taxon>
        <taxon>Synchytriales</taxon>
        <taxon>Synchytriaceae</taxon>
        <taxon>Synchytrium</taxon>
    </lineage>
</organism>
<dbReference type="RefSeq" id="XP_031022170.1">
    <property type="nucleotide sequence ID" value="XM_031171842.1"/>
</dbReference>
<protein>
    <recommendedName>
        <fullName evidence="1">Dienelactone hydrolase domain-containing protein</fullName>
    </recommendedName>
</protein>
<gene>
    <name evidence="2" type="ORF">SmJEL517_g05916</name>
</gene>
<reference evidence="2 3" key="1">
    <citation type="journal article" date="2019" name="Sci. Rep.">
        <title>Comparative genomics of chytrid fungi reveal insights into the obligate biotrophic and pathogenic lifestyle of Synchytrium endobioticum.</title>
        <authorList>
            <person name="van de Vossenberg B.T.L.H."/>
            <person name="Warris S."/>
            <person name="Nguyen H.D.T."/>
            <person name="van Gent-Pelzer M.P.E."/>
            <person name="Joly D.L."/>
            <person name="van de Geest H.C."/>
            <person name="Bonants P.J.M."/>
            <person name="Smith D.S."/>
            <person name="Levesque C.A."/>
            <person name="van der Lee T.A.J."/>
        </authorList>
    </citation>
    <scope>NUCLEOTIDE SEQUENCE [LARGE SCALE GENOMIC DNA]</scope>
    <source>
        <strain evidence="2 3">JEL517</strain>
    </source>
</reference>
<dbReference type="STRING" id="1806994.A0A507BT39"/>
<dbReference type="OrthoDB" id="2147163at2759"/>
<dbReference type="SUPFAM" id="SSF53474">
    <property type="entry name" value="alpha/beta-Hydrolases"/>
    <property type="match status" value="1"/>
</dbReference>